<dbReference type="InterPro" id="IPR050121">
    <property type="entry name" value="Cytochrome_P450_monoxygenase"/>
</dbReference>
<dbReference type="PANTHER" id="PTHR24305">
    <property type="entry name" value="CYTOCHROME P450"/>
    <property type="match status" value="1"/>
</dbReference>
<comment type="similarity">
    <text evidence="6">Belongs to the cytochrome P450 family.</text>
</comment>
<dbReference type="Pfam" id="PF00067">
    <property type="entry name" value="p450"/>
    <property type="match status" value="1"/>
</dbReference>
<dbReference type="GO" id="GO:0016705">
    <property type="term" value="F:oxidoreductase activity, acting on paired donors, with incorporation or reduction of molecular oxygen"/>
    <property type="evidence" value="ECO:0007669"/>
    <property type="project" value="InterPro"/>
</dbReference>
<dbReference type="InterPro" id="IPR001128">
    <property type="entry name" value="Cyt_P450"/>
</dbReference>
<organism evidence="7 8">
    <name type="scientific">Hirsutella rhossiliensis</name>
    <dbReference type="NCBI Taxonomy" id="111463"/>
    <lineage>
        <taxon>Eukaryota</taxon>
        <taxon>Fungi</taxon>
        <taxon>Dikarya</taxon>
        <taxon>Ascomycota</taxon>
        <taxon>Pezizomycotina</taxon>
        <taxon>Sordariomycetes</taxon>
        <taxon>Hypocreomycetidae</taxon>
        <taxon>Hypocreales</taxon>
        <taxon>Ophiocordycipitaceae</taxon>
        <taxon>Hirsutella</taxon>
    </lineage>
</organism>
<proteinExistence type="inferred from homology"/>
<keyword evidence="8" id="KW-1185">Reference proteome</keyword>
<dbReference type="SUPFAM" id="SSF48264">
    <property type="entry name" value="Cytochrome P450"/>
    <property type="match status" value="1"/>
</dbReference>
<accession>A0A9P8SE34</accession>
<evidence type="ECO:0000256" key="5">
    <source>
        <dbReference type="PIRSR" id="PIRSR602401-1"/>
    </source>
</evidence>
<keyword evidence="2 5" id="KW-0349">Heme</keyword>
<dbReference type="GO" id="GO:0020037">
    <property type="term" value="F:heme binding"/>
    <property type="evidence" value="ECO:0007669"/>
    <property type="project" value="InterPro"/>
</dbReference>
<comment type="cofactor">
    <cofactor evidence="1 5">
        <name>heme</name>
        <dbReference type="ChEBI" id="CHEBI:30413"/>
    </cofactor>
</comment>
<dbReference type="GO" id="GO:0004497">
    <property type="term" value="F:monooxygenase activity"/>
    <property type="evidence" value="ECO:0007669"/>
    <property type="project" value="UniProtKB-KW"/>
</dbReference>
<dbReference type="PRINTS" id="PR00463">
    <property type="entry name" value="EP450I"/>
</dbReference>
<dbReference type="PRINTS" id="PR00385">
    <property type="entry name" value="P450"/>
</dbReference>
<dbReference type="Proteomes" id="UP000824596">
    <property type="component" value="Unassembled WGS sequence"/>
</dbReference>
<evidence type="ECO:0000313" key="7">
    <source>
        <dbReference type="EMBL" id="KAH0959418.1"/>
    </source>
</evidence>
<gene>
    <name evidence="7" type="ORF">HRG_09200</name>
</gene>
<evidence type="ECO:0000256" key="6">
    <source>
        <dbReference type="RuleBase" id="RU000461"/>
    </source>
</evidence>
<keyword evidence="4 5" id="KW-0408">Iron</keyword>
<dbReference type="InterPro" id="IPR036396">
    <property type="entry name" value="Cyt_P450_sf"/>
</dbReference>
<comment type="caution">
    <text evidence="7">The sequence shown here is derived from an EMBL/GenBank/DDBJ whole genome shotgun (WGS) entry which is preliminary data.</text>
</comment>
<keyword evidence="6" id="KW-0503">Monooxygenase</keyword>
<dbReference type="EMBL" id="JAIZPD010000012">
    <property type="protein sequence ID" value="KAH0959418.1"/>
    <property type="molecule type" value="Genomic_DNA"/>
</dbReference>
<reference evidence="7" key="1">
    <citation type="submission" date="2021-09" db="EMBL/GenBank/DDBJ databases">
        <title>A high-quality genome of the endoparasitic fungus Hirsutella rhossiliensis with a comparison of Hirsutella genomes reveals transposable elements contributing to genome size variation.</title>
        <authorList>
            <person name="Lin R."/>
            <person name="Jiao Y."/>
            <person name="Sun X."/>
            <person name="Ling J."/>
            <person name="Xie B."/>
            <person name="Cheng X."/>
        </authorList>
    </citation>
    <scope>NUCLEOTIDE SEQUENCE</scope>
    <source>
        <strain evidence="7">HR02</strain>
    </source>
</reference>
<dbReference type="InterPro" id="IPR002401">
    <property type="entry name" value="Cyt_P450_E_grp-I"/>
</dbReference>
<evidence type="ECO:0000256" key="4">
    <source>
        <dbReference type="ARBA" id="ARBA00023004"/>
    </source>
</evidence>
<dbReference type="GO" id="GO:0005506">
    <property type="term" value="F:iron ion binding"/>
    <property type="evidence" value="ECO:0007669"/>
    <property type="project" value="InterPro"/>
</dbReference>
<sequence length="514" mass="57253">MDANISQILPSSSTEAGLLLRHWSVTNLVLTCVAVIFILPKLVSLLQNVFSPLRSIPGPLLNKVSSWPLTIATLKGTSHHFTRILHEKYGPIVLLAPGIISVADAGEIRRIIKSEDWAKSHAIYGNFRQDPDRPTLLAFTDKKAYGRRKRLISGMFGIKCIRNMEPLMRDCVAVAVRELGRACDGAGHLVHGLAIDIIGVTTFGQSFHVVENGSHPLPTRLKQGLKLAAWMMLIPWIRKLPLLPTRDPYIDQFTRDIVNGRRRELASGERSGARADLLQWLVKASSSDDDAGSEFRTSDVQDESVVLLTAGSETTANAELFTLLLLAKHPAALERLYQEVDWWYPADDPGRETDCGYSLMGMVYLQACINEAMRLVPGQATGSPRETSRDEVVLNYRVPQGTTVFPSTQEAHTDPCLWDQPQRFMPERWLDGAIDDAAVPFWPFSAGNRVCIGKHFALQEMHLTLVTLLRHFAFEHIPGQDETTVFRVAQQLRAEAYWMKVSRRMSVKAVGGGA</sequence>
<dbReference type="AlphaFoldDB" id="A0A9P8SE34"/>
<dbReference type="Gene3D" id="1.10.630.10">
    <property type="entry name" value="Cytochrome P450"/>
    <property type="match status" value="1"/>
</dbReference>
<dbReference type="RefSeq" id="XP_044716931.1">
    <property type="nucleotide sequence ID" value="XM_044867671.1"/>
</dbReference>
<feature type="binding site" description="axial binding residue" evidence="5">
    <location>
        <position position="451"/>
    </location>
    <ligand>
        <name>heme</name>
        <dbReference type="ChEBI" id="CHEBI:30413"/>
    </ligand>
    <ligandPart>
        <name>Fe</name>
        <dbReference type="ChEBI" id="CHEBI:18248"/>
    </ligandPart>
</feature>
<keyword evidence="6" id="KW-0560">Oxidoreductase</keyword>
<dbReference type="PANTHER" id="PTHR24305:SF218">
    <property type="entry name" value="P450, PUTATIVE (EUROFUNG)-RELATED"/>
    <property type="match status" value="1"/>
</dbReference>
<evidence type="ECO:0000256" key="2">
    <source>
        <dbReference type="ARBA" id="ARBA00022617"/>
    </source>
</evidence>
<dbReference type="GeneID" id="68358329"/>
<evidence type="ECO:0000256" key="1">
    <source>
        <dbReference type="ARBA" id="ARBA00001971"/>
    </source>
</evidence>
<name>A0A9P8SE34_9HYPO</name>
<protein>
    <submittedName>
        <fullName evidence="7">Cytochrome p450 domain-containing protein</fullName>
    </submittedName>
</protein>
<evidence type="ECO:0000256" key="3">
    <source>
        <dbReference type="ARBA" id="ARBA00022723"/>
    </source>
</evidence>
<evidence type="ECO:0000313" key="8">
    <source>
        <dbReference type="Proteomes" id="UP000824596"/>
    </source>
</evidence>
<dbReference type="OrthoDB" id="655030at2759"/>
<dbReference type="PROSITE" id="PS00086">
    <property type="entry name" value="CYTOCHROME_P450"/>
    <property type="match status" value="1"/>
</dbReference>
<dbReference type="InterPro" id="IPR017972">
    <property type="entry name" value="Cyt_P450_CS"/>
</dbReference>
<keyword evidence="3 5" id="KW-0479">Metal-binding</keyword>